<dbReference type="GeneID" id="34606556"/>
<comment type="caution">
    <text evidence="2">The sequence shown here is derived from an EMBL/GenBank/DDBJ whole genome shotgun (WGS) entry which is preliminary data.</text>
</comment>
<sequence>MRVGECRDKKRRLTRLLPLVEEKAEVDEEDVDEGDIVGGDVLEGAVVKGDIVEGDIVEGTSSRETSSRETSSRETQGHEHTVSRPVSANHGSFLRAGPRKPPAGDSLSASISSLRRFPLCVDFLSASGLVWAGLVLGEKIAKSQVDLDDRSE</sequence>
<evidence type="ECO:0000313" key="2">
    <source>
        <dbReference type="EMBL" id="OAG34376.1"/>
    </source>
</evidence>
<feature type="region of interest" description="Disordered" evidence="1">
    <location>
        <begin position="52"/>
        <end position="108"/>
    </location>
</feature>
<proteinExistence type="predicted"/>
<reference evidence="2 3" key="1">
    <citation type="submission" date="2016-03" db="EMBL/GenBank/DDBJ databases">
        <title>Draft genome sequence of the Fonsecaea monophora CBS 269.37.</title>
        <authorList>
            <person name="Bombassaro A."/>
            <person name="Vinicius W.A."/>
            <person name="De Hoog S."/>
            <person name="Sun J."/>
            <person name="Souza E.M."/>
            <person name="Raittz R.T."/>
            <person name="Costa F."/>
            <person name="Leao A.C."/>
            <person name="Tadra-Sfeir M.Z."/>
            <person name="Baura V."/>
            <person name="Balsanelli E."/>
            <person name="Pedrosa F.O."/>
            <person name="Moreno L.F."/>
            <person name="Steffens M.B."/>
            <person name="Xi L."/>
            <person name="Bocca A.L."/>
            <person name="Felipe M.S."/>
            <person name="Teixeira M."/>
            <person name="Telles Filho F.Q."/>
            <person name="Azevedo C.M."/>
            <person name="Gomes R."/>
            <person name="Vicente V.A."/>
        </authorList>
    </citation>
    <scope>NUCLEOTIDE SEQUENCE [LARGE SCALE GENOMIC DNA]</scope>
    <source>
        <strain evidence="2 3">CBS 269.37</strain>
    </source>
</reference>
<evidence type="ECO:0000256" key="1">
    <source>
        <dbReference type="SAM" id="MobiDB-lite"/>
    </source>
</evidence>
<dbReference type="Proteomes" id="UP000077002">
    <property type="component" value="Unassembled WGS sequence"/>
</dbReference>
<gene>
    <name evidence="2" type="ORF">AYO21_11462</name>
</gene>
<feature type="compositionally biased region" description="Basic and acidic residues" evidence="1">
    <location>
        <begin position="65"/>
        <end position="82"/>
    </location>
</feature>
<organism evidence="2 3">
    <name type="scientific">Fonsecaea monophora</name>
    <dbReference type="NCBI Taxonomy" id="254056"/>
    <lineage>
        <taxon>Eukaryota</taxon>
        <taxon>Fungi</taxon>
        <taxon>Dikarya</taxon>
        <taxon>Ascomycota</taxon>
        <taxon>Pezizomycotina</taxon>
        <taxon>Eurotiomycetes</taxon>
        <taxon>Chaetothyriomycetidae</taxon>
        <taxon>Chaetothyriales</taxon>
        <taxon>Herpotrichiellaceae</taxon>
        <taxon>Fonsecaea</taxon>
    </lineage>
</organism>
<accession>A0A177ERV1</accession>
<name>A0A177ERV1_9EURO</name>
<dbReference type="AlphaFoldDB" id="A0A177ERV1"/>
<dbReference type="RefSeq" id="XP_022506328.1">
    <property type="nucleotide sequence ID" value="XM_022661354.1"/>
</dbReference>
<dbReference type="EMBL" id="LVKK01000161">
    <property type="protein sequence ID" value="OAG34376.1"/>
    <property type="molecule type" value="Genomic_DNA"/>
</dbReference>
<keyword evidence="3" id="KW-1185">Reference proteome</keyword>
<evidence type="ECO:0000313" key="3">
    <source>
        <dbReference type="Proteomes" id="UP000077002"/>
    </source>
</evidence>
<protein>
    <submittedName>
        <fullName evidence="2">Uncharacterized protein</fullName>
    </submittedName>
</protein>